<dbReference type="GO" id="GO:0005886">
    <property type="term" value="C:plasma membrane"/>
    <property type="evidence" value="ECO:0007669"/>
    <property type="project" value="TreeGrafter"/>
</dbReference>
<protein>
    <submittedName>
        <fullName evidence="9">Glycosyltransferase</fullName>
        <ecNumber evidence="9">2.4.-.-</ecNumber>
    </submittedName>
</protein>
<evidence type="ECO:0000256" key="4">
    <source>
        <dbReference type="ARBA" id="ARBA00022692"/>
    </source>
</evidence>
<accession>A0AAW9S354</accession>
<dbReference type="GO" id="GO:0009103">
    <property type="term" value="P:lipopolysaccharide biosynthetic process"/>
    <property type="evidence" value="ECO:0007669"/>
    <property type="project" value="UniProtKB-KW"/>
</dbReference>
<evidence type="ECO:0000313" key="10">
    <source>
        <dbReference type="Proteomes" id="UP001403385"/>
    </source>
</evidence>
<dbReference type="AlphaFoldDB" id="A0AAW9S354"/>
<dbReference type="EC" id="2.4.-.-" evidence="9"/>
<evidence type="ECO:0000313" key="9">
    <source>
        <dbReference type="EMBL" id="MEN7549640.1"/>
    </source>
</evidence>
<dbReference type="InterPro" id="IPR050256">
    <property type="entry name" value="Glycosyltransferase_2"/>
</dbReference>
<dbReference type="InterPro" id="IPR001173">
    <property type="entry name" value="Glyco_trans_2-like"/>
</dbReference>
<dbReference type="EMBL" id="JBDKWZ010000009">
    <property type="protein sequence ID" value="MEN7549640.1"/>
    <property type="molecule type" value="Genomic_DNA"/>
</dbReference>
<feature type="domain" description="Glycosyltransferase 2-like" evidence="8">
    <location>
        <begin position="2"/>
        <end position="136"/>
    </location>
</feature>
<dbReference type="InterPro" id="IPR029044">
    <property type="entry name" value="Nucleotide-diphossugar_trans"/>
</dbReference>
<dbReference type="PANTHER" id="PTHR48090">
    <property type="entry name" value="UNDECAPRENYL-PHOSPHATE 4-DEOXY-4-FORMAMIDO-L-ARABINOSE TRANSFERASE-RELATED"/>
    <property type="match status" value="1"/>
</dbReference>
<evidence type="ECO:0000256" key="3">
    <source>
        <dbReference type="ARBA" id="ARBA00022679"/>
    </source>
</evidence>
<dbReference type="SUPFAM" id="SSF53448">
    <property type="entry name" value="Nucleotide-diphospho-sugar transferases"/>
    <property type="match status" value="1"/>
</dbReference>
<proteinExistence type="predicted"/>
<dbReference type="Gene3D" id="3.90.550.10">
    <property type="entry name" value="Spore Coat Polysaccharide Biosynthesis Protein SpsA, Chain A"/>
    <property type="match status" value="1"/>
</dbReference>
<gene>
    <name evidence="9" type="ORF">AAG747_17075</name>
</gene>
<dbReference type="GO" id="GO:0099621">
    <property type="term" value="F:undecaprenyl-phosphate 4-deoxy-4-formamido-L-arabinose transferase activity"/>
    <property type="evidence" value="ECO:0007669"/>
    <property type="project" value="TreeGrafter"/>
</dbReference>
<evidence type="ECO:0000256" key="7">
    <source>
        <dbReference type="ARBA" id="ARBA00023136"/>
    </source>
</evidence>
<evidence type="ECO:0000256" key="6">
    <source>
        <dbReference type="ARBA" id="ARBA00022989"/>
    </source>
</evidence>
<keyword evidence="4" id="KW-0812">Transmembrane</keyword>
<evidence type="ECO:0000256" key="1">
    <source>
        <dbReference type="ARBA" id="ARBA00022475"/>
    </source>
</evidence>
<reference evidence="9 10" key="1">
    <citation type="submission" date="2024-04" db="EMBL/GenBank/DDBJ databases">
        <title>Novel genus in family Flammeovirgaceae.</title>
        <authorList>
            <person name="Nguyen T.H."/>
            <person name="Vuong T.Q."/>
            <person name="Le H."/>
            <person name="Kim S.-G."/>
        </authorList>
    </citation>
    <scope>NUCLEOTIDE SEQUENCE [LARGE SCALE GENOMIC DNA]</scope>
    <source>
        <strain evidence="9 10">JCM 23209</strain>
    </source>
</reference>
<name>A0AAW9S354_9BACT</name>
<evidence type="ECO:0000256" key="5">
    <source>
        <dbReference type="ARBA" id="ARBA00022985"/>
    </source>
</evidence>
<evidence type="ECO:0000259" key="8">
    <source>
        <dbReference type="Pfam" id="PF00535"/>
    </source>
</evidence>
<keyword evidence="5" id="KW-0448">Lipopolysaccharide biosynthesis</keyword>
<dbReference type="Pfam" id="PF00535">
    <property type="entry name" value="Glycos_transf_2"/>
    <property type="match status" value="1"/>
</dbReference>
<keyword evidence="3 9" id="KW-0808">Transferase</keyword>
<evidence type="ECO:0000256" key="2">
    <source>
        <dbReference type="ARBA" id="ARBA00022676"/>
    </source>
</evidence>
<keyword evidence="7" id="KW-0472">Membrane</keyword>
<dbReference type="RefSeq" id="WP_346822419.1">
    <property type="nucleotide sequence ID" value="NZ_JBDKWZ010000009.1"/>
</dbReference>
<organism evidence="9 10">
    <name type="scientific">Rapidithrix thailandica</name>
    <dbReference type="NCBI Taxonomy" id="413964"/>
    <lineage>
        <taxon>Bacteria</taxon>
        <taxon>Pseudomonadati</taxon>
        <taxon>Bacteroidota</taxon>
        <taxon>Cytophagia</taxon>
        <taxon>Cytophagales</taxon>
        <taxon>Flammeovirgaceae</taxon>
        <taxon>Rapidithrix</taxon>
    </lineage>
</organism>
<comment type="caution">
    <text evidence="9">The sequence shown here is derived from an EMBL/GenBank/DDBJ whole genome shotgun (WGS) entry which is preliminary data.</text>
</comment>
<sequence>MVIPVYNSAETLRPLLRELTGFFERNALSYEVIMVDDGSEDDSWGQICQLKTECPVLTGIKLRQNSGQHPATFLGGQMAQGKWVITLDDDLQVAPQEIGGLIRKQAQTNATIVYGYYPEKKHSFLRNKSSNWFNVLLRIRYSYEYSVSSFRLIKKDLFPPLSTPFTERLLELFLLKKTPYIGFAAIKHQDRKIGKSGYHWGKLFQLFFWVLMDVLRLPSFYKKRFEIAEKL</sequence>
<keyword evidence="2 9" id="KW-0328">Glycosyltransferase</keyword>
<dbReference type="Proteomes" id="UP001403385">
    <property type="component" value="Unassembled WGS sequence"/>
</dbReference>
<keyword evidence="10" id="KW-1185">Reference proteome</keyword>
<keyword evidence="6" id="KW-1133">Transmembrane helix</keyword>
<keyword evidence="1" id="KW-1003">Cell membrane</keyword>
<dbReference type="PANTHER" id="PTHR48090:SF3">
    <property type="entry name" value="UNDECAPRENYL-PHOSPHATE 4-DEOXY-4-FORMAMIDO-L-ARABINOSE TRANSFERASE"/>
    <property type="match status" value="1"/>
</dbReference>